<name>A0ACC3S968_9PEZI</name>
<protein>
    <submittedName>
        <fullName evidence="1">Uncharacterized protein</fullName>
    </submittedName>
</protein>
<reference evidence="1" key="1">
    <citation type="submission" date="2024-02" db="EMBL/GenBank/DDBJ databases">
        <title>Metagenome Assembled Genome of Zalaria obscura JY119.</title>
        <authorList>
            <person name="Vighnesh L."/>
            <person name="Jagadeeshwari U."/>
            <person name="Venkata Ramana C."/>
            <person name="Sasikala C."/>
        </authorList>
    </citation>
    <scope>NUCLEOTIDE SEQUENCE</scope>
    <source>
        <strain evidence="1">JY119</strain>
    </source>
</reference>
<evidence type="ECO:0000313" key="2">
    <source>
        <dbReference type="Proteomes" id="UP001320706"/>
    </source>
</evidence>
<gene>
    <name evidence="1" type="ORF">M8818_005545</name>
</gene>
<organism evidence="1 2">
    <name type="scientific">Zalaria obscura</name>
    <dbReference type="NCBI Taxonomy" id="2024903"/>
    <lineage>
        <taxon>Eukaryota</taxon>
        <taxon>Fungi</taxon>
        <taxon>Dikarya</taxon>
        <taxon>Ascomycota</taxon>
        <taxon>Pezizomycotina</taxon>
        <taxon>Dothideomycetes</taxon>
        <taxon>Dothideomycetidae</taxon>
        <taxon>Dothideales</taxon>
        <taxon>Zalariaceae</taxon>
        <taxon>Zalaria</taxon>
    </lineage>
</organism>
<accession>A0ACC3S968</accession>
<proteinExistence type="predicted"/>
<dbReference type="EMBL" id="JAMKPW020000033">
    <property type="protein sequence ID" value="KAK8202020.1"/>
    <property type="molecule type" value="Genomic_DNA"/>
</dbReference>
<sequence length="1129" mass="121698">MTSAQLQDADHVPPNENPVNTQGDGKAKRRFDWRTMLHGSRNTGAQASSAASMSDMEEGMKRPLKWSMGMLNDKETDEVPGSILLLSKAAKRNEPLGLRNTPARTSTSSLPSPFGPSSRASSIRLRIPQTPEKKKTADGKIVLEPQPDESLNDPLNWPTWRRDCALLSLGFYCMLGGGMTPILAAGFNQVEATYDVTKPQVALTTGLYMMGLGLGSVVASPTAILYGKRTVYLAGAIIFLLTSVWCALSPSYASLVIARIFMGFAVSPVECLPSATVAEIFFLHERAYRLGIYTLLLLGGKNLVPLVAAAIVASLGWRWIFWIVAIVVGFAGCLLFLFVPETFWDRTPRPHKQNNRPHRPRLSSHMSIPSLFRHGNGHQHDSPALVVKARPGDHDSYFGLEDSRELPDSPTKRTTRHAHFQDAGQEKESIDPFVTAPGGPALATNGQDAESRGESTLTDEKRHQSPAADEVRPIPELPQLDTITRLHSAHERQPSAVSAVWSDAPVTPVTPVAHAYTAHYSKAPPKSFVQTLKPYSGRLSKDNWFRVAFRPFILFAYPSILWSTVVYSLSVGWLIVLSESVSEIYQNRSTYNFTSLQTGLVYLSPFIGGILGTAVAGKVSDLIVRWLSRKNDGVYEPEFRLVMAIPVAVCTTIGLMGYGWSAAERDLWIVPTIFFGVISFGCSLGSTTAITFAVDSYRQYAGEALVTLNFSKNIFHGLVFSLFFNHWLESDGSRDVFLALGGIQMAYDVLTYITPSPGASPVAVTSQSQLVTTYVAQFTLCELPPEAFFPVTATPTASHPTTAPYLNYSVSIPPGNGTCTTIYSPTLTQVCATVLNGLATKYTVSSCNQEITFSTDYGFVLFTNTPEATPSFDVLSLTAVGRRQVDGGDAGADASATATADAGAGADAVPTLSAFEGAFTTPSLDTSESLITPTPDASASFPDINSNGTASLIAPNASAINLNATLITQNASLATATTNLSTPDTSTITPGPTVETITTYYLAPWEELTTAGPPANVEKKICQTLANGTLDCILEYEVWKSTIVTLTTSTVTSINLTTEISGPSQVIVETFVANVTKLLTTLSLSTTMQLEYGFETDTISRSTVVPTSTGPTMYETFTLLPAEASLTYA</sequence>
<comment type="caution">
    <text evidence="1">The sequence shown here is derived from an EMBL/GenBank/DDBJ whole genome shotgun (WGS) entry which is preliminary data.</text>
</comment>
<keyword evidence="2" id="KW-1185">Reference proteome</keyword>
<dbReference type="Proteomes" id="UP001320706">
    <property type="component" value="Unassembled WGS sequence"/>
</dbReference>
<evidence type="ECO:0000313" key="1">
    <source>
        <dbReference type="EMBL" id="KAK8202020.1"/>
    </source>
</evidence>